<sequence length="114" mass="12859">MKVIRKDNGQLIANDVRRAETFWSRLRGLTFTKAVNEQSGLYLSPCRSIHTWFMKIPIDVVYLDAEDVVVATECSLAPWKMGMHAKGAKKVVELAEGKVTAEKIQPGQQWLLEA</sequence>
<dbReference type="AlphaFoldDB" id="A0A1D7QXY0"/>
<evidence type="ECO:0008006" key="3">
    <source>
        <dbReference type="Google" id="ProtNLM"/>
    </source>
</evidence>
<dbReference type="Pfam" id="PF02643">
    <property type="entry name" value="DUF192"/>
    <property type="match status" value="1"/>
</dbReference>
<reference evidence="1 2" key="1">
    <citation type="submission" date="2015-08" db="EMBL/GenBank/DDBJ databases">
        <title>The complete genome sequence of Bacillus beveridgei MLTeJB.</title>
        <authorList>
            <person name="Hanson T.E."/>
            <person name="Mesa C."/>
            <person name="Basesman S.M."/>
            <person name="Oremland R.S."/>
        </authorList>
    </citation>
    <scope>NUCLEOTIDE SEQUENCE [LARGE SCALE GENOMIC DNA]</scope>
    <source>
        <strain evidence="1 2">MLTeJB</strain>
    </source>
</reference>
<dbReference type="STRING" id="632773.BBEV_2527"/>
<evidence type="ECO:0000313" key="1">
    <source>
        <dbReference type="EMBL" id="AOM83866.1"/>
    </source>
</evidence>
<dbReference type="EMBL" id="CP012502">
    <property type="protein sequence ID" value="AOM83866.1"/>
    <property type="molecule type" value="Genomic_DNA"/>
</dbReference>
<dbReference type="Proteomes" id="UP000094463">
    <property type="component" value="Chromosome"/>
</dbReference>
<dbReference type="RefSeq" id="WP_069365805.1">
    <property type="nucleotide sequence ID" value="NZ_CP012502.1"/>
</dbReference>
<dbReference type="KEGG" id="bbev:BBEV_2527"/>
<dbReference type="Gene3D" id="2.60.120.1140">
    <property type="entry name" value="Protein of unknown function DUF192"/>
    <property type="match status" value="1"/>
</dbReference>
<gene>
    <name evidence="1" type="ORF">BBEV_2527</name>
</gene>
<protein>
    <recommendedName>
        <fullName evidence="3">DUF192 domain-containing protein</fullName>
    </recommendedName>
</protein>
<name>A0A1D7QXY0_9BACI</name>
<proteinExistence type="predicted"/>
<accession>A0A1D7QXY0</accession>
<evidence type="ECO:0000313" key="2">
    <source>
        <dbReference type="Proteomes" id="UP000094463"/>
    </source>
</evidence>
<organism evidence="1 2">
    <name type="scientific">Salisediminibacterium beveridgei</name>
    <dbReference type="NCBI Taxonomy" id="632773"/>
    <lineage>
        <taxon>Bacteria</taxon>
        <taxon>Bacillati</taxon>
        <taxon>Bacillota</taxon>
        <taxon>Bacilli</taxon>
        <taxon>Bacillales</taxon>
        <taxon>Bacillaceae</taxon>
        <taxon>Salisediminibacterium</taxon>
    </lineage>
</organism>
<dbReference type="InterPro" id="IPR038695">
    <property type="entry name" value="Saro_0823-like_sf"/>
</dbReference>
<dbReference type="InterPro" id="IPR003795">
    <property type="entry name" value="DUF192"/>
</dbReference>
<keyword evidence="2" id="KW-1185">Reference proteome</keyword>